<dbReference type="FunFam" id="1.25.40.10:FF:000020">
    <property type="entry name" value="Stress-induced phosphoprotein 1"/>
    <property type="match status" value="1"/>
</dbReference>
<evidence type="ECO:0000256" key="8">
    <source>
        <dbReference type="SAM" id="MobiDB-lite"/>
    </source>
</evidence>
<feature type="compositionally biased region" description="Basic and acidic residues" evidence="8">
    <location>
        <begin position="209"/>
        <end position="220"/>
    </location>
</feature>
<proteinExistence type="evidence at transcript level"/>
<dbReference type="FunFam" id="1.25.40.10:FF:000010">
    <property type="entry name" value="Stress-induced phosphoprotein 1"/>
    <property type="match status" value="1"/>
</dbReference>
<evidence type="ECO:0000259" key="9">
    <source>
        <dbReference type="SMART" id="SM00727"/>
    </source>
</evidence>
<dbReference type="SMART" id="SM00028">
    <property type="entry name" value="TPR"/>
    <property type="match status" value="9"/>
</dbReference>
<keyword evidence="2" id="KW-0963">Cytoplasm</keyword>
<accession>A0A6F9DUJ5</accession>
<feature type="repeat" description="TPR" evidence="7">
    <location>
        <begin position="303"/>
        <end position="336"/>
    </location>
</feature>
<dbReference type="SMART" id="SM00727">
    <property type="entry name" value="STI1"/>
    <property type="match status" value="1"/>
</dbReference>
<dbReference type="PANTHER" id="PTHR22904">
    <property type="entry name" value="TPR REPEAT CONTAINING PROTEIN"/>
    <property type="match status" value="1"/>
</dbReference>
<comment type="function">
    <text evidence="6">Acts as a co-chaperone for HSP90AA1. Mediates the association of the molecular chaperones HSPA8/HSC70 and HSP90.</text>
</comment>
<evidence type="ECO:0000256" key="2">
    <source>
        <dbReference type="ARBA" id="ARBA00022490"/>
    </source>
</evidence>
<dbReference type="PROSITE" id="PS50293">
    <property type="entry name" value="TPR_REGION"/>
    <property type="match status" value="1"/>
</dbReference>
<name>A0A6F9DUJ5_9ASCI</name>
<feature type="region of interest" description="Disordered" evidence="8">
    <location>
        <begin position="192"/>
        <end position="225"/>
    </location>
</feature>
<dbReference type="PANTHER" id="PTHR22904:SF523">
    <property type="entry name" value="STRESS-INDUCED-PHOSPHOPROTEIN 1"/>
    <property type="match status" value="1"/>
</dbReference>
<evidence type="ECO:0000256" key="1">
    <source>
        <dbReference type="ARBA" id="ARBA00004496"/>
    </source>
</evidence>
<dbReference type="GO" id="GO:0005737">
    <property type="term" value="C:cytoplasm"/>
    <property type="evidence" value="ECO:0007669"/>
    <property type="project" value="UniProtKB-SubCell"/>
</dbReference>
<feature type="repeat" description="TPR" evidence="7">
    <location>
        <begin position="2"/>
        <end position="35"/>
    </location>
</feature>
<feature type="repeat" description="TPR" evidence="7">
    <location>
        <begin position="431"/>
        <end position="464"/>
    </location>
</feature>
<feature type="domain" description="STI1" evidence="9">
    <location>
        <begin position="495"/>
        <end position="534"/>
    </location>
</feature>
<keyword evidence="3" id="KW-0677">Repeat</keyword>
<dbReference type="PROSITE" id="PS50005">
    <property type="entry name" value="TPR"/>
    <property type="match status" value="6"/>
</dbReference>
<evidence type="ECO:0000256" key="6">
    <source>
        <dbReference type="ARBA" id="ARBA00045590"/>
    </source>
</evidence>
<reference evidence="10" key="1">
    <citation type="submission" date="2020-04" db="EMBL/GenBank/DDBJ databases">
        <authorList>
            <person name="Neveu A P."/>
        </authorList>
    </citation>
    <scope>NUCLEOTIDE SEQUENCE</scope>
    <source>
        <tissue evidence="10">Whole embryo</tissue>
    </source>
</reference>
<evidence type="ECO:0000256" key="4">
    <source>
        <dbReference type="ARBA" id="ARBA00022803"/>
    </source>
</evidence>
<evidence type="ECO:0000256" key="7">
    <source>
        <dbReference type="PROSITE-ProRule" id="PRU00339"/>
    </source>
</evidence>
<evidence type="ECO:0000313" key="10">
    <source>
        <dbReference type="EMBL" id="CAB3266646.1"/>
    </source>
</evidence>
<dbReference type="InterPro" id="IPR041243">
    <property type="entry name" value="STI1/HOP_DP"/>
</dbReference>
<evidence type="ECO:0000256" key="5">
    <source>
        <dbReference type="ARBA" id="ARBA00026193"/>
    </source>
</evidence>
<dbReference type="Gene3D" id="1.10.260.100">
    <property type="match status" value="2"/>
</dbReference>
<protein>
    <recommendedName>
        <fullName evidence="5">Stress-induced-phosphoprotein 1</fullName>
    </recommendedName>
</protein>
<organism evidence="10">
    <name type="scientific">Phallusia mammillata</name>
    <dbReference type="NCBI Taxonomy" id="59560"/>
    <lineage>
        <taxon>Eukaryota</taxon>
        <taxon>Metazoa</taxon>
        <taxon>Chordata</taxon>
        <taxon>Tunicata</taxon>
        <taxon>Ascidiacea</taxon>
        <taxon>Phlebobranchia</taxon>
        <taxon>Ascidiidae</taxon>
        <taxon>Phallusia</taxon>
    </lineage>
</organism>
<dbReference type="FunFam" id="1.25.40.10:FF:000027">
    <property type="entry name" value="stress-induced-phosphoprotein 1 isoform X1"/>
    <property type="match status" value="1"/>
</dbReference>
<dbReference type="AlphaFoldDB" id="A0A6F9DUJ5"/>
<dbReference type="EMBL" id="LR790784">
    <property type="protein sequence ID" value="CAB3266646.1"/>
    <property type="molecule type" value="mRNA"/>
</dbReference>
<dbReference type="Pfam" id="PF00515">
    <property type="entry name" value="TPR_1"/>
    <property type="match status" value="2"/>
</dbReference>
<feature type="repeat" description="TPR" evidence="7">
    <location>
        <begin position="70"/>
        <end position="103"/>
    </location>
</feature>
<feature type="repeat" description="TPR" evidence="7">
    <location>
        <begin position="228"/>
        <end position="261"/>
    </location>
</feature>
<dbReference type="InterPro" id="IPR011990">
    <property type="entry name" value="TPR-like_helical_dom_sf"/>
</dbReference>
<dbReference type="Pfam" id="PF17830">
    <property type="entry name" value="STI1-HOP_DP"/>
    <property type="match status" value="2"/>
</dbReference>
<dbReference type="Gene3D" id="1.25.40.10">
    <property type="entry name" value="Tetratricopeptide repeat domain"/>
    <property type="match status" value="3"/>
</dbReference>
<dbReference type="InterPro" id="IPR019734">
    <property type="entry name" value="TPR_rpt"/>
</dbReference>
<dbReference type="InterPro" id="IPR006636">
    <property type="entry name" value="STI1_HS-bd"/>
</dbReference>
<comment type="subcellular location">
    <subcellularLocation>
        <location evidence="1">Cytoplasm</location>
    </subcellularLocation>
</comment>
<dbReference type="Pfam" id="PF13181">
    <property type="entry name" value="TPR_8"/>
    <property type="match status" value="1"/>
</dbReference>
<dbReference type="GO" id="GO:0051879">
    <property type="term" value="F:Hsp90 protein binding"/>
    <property type="evidence" value="ECO:0007669"/>
    <property type="project" value="TreeGrafter"/>
</dbReference>
<dbReference type="FunFam" id="1.10.260.100:FF:000002">
    <property type="entry name" value="Stress-induced-phosphoprotein 1 (Hsp70/Hsp90-organizing)"/>
    <property type="match status" value="1"/>
</dbReference>
<feature type="repeat" description="TPR" evidence="7">
    <location>
        <begin position="363"/>
        <end position="396"/>
    </location>
</feature>
<dbReference type="Pfam" id="PF13414">
    <property type="entry name" value="TPR_11"/>
    <property type="match status" value="2"/>
</dbReference>
<gene>
    <name evidence="10" type="primary">Stip1-002</name>
</gene>
<keyword evidence="4 7" id="KW-0802">TPR repeat</keyword>
<sequence length="546" mass="62317">MSEQLKNQGNQALRDGKVKEAIGYYSKAIEADPKNHVLYSNRSAAYAKDEDYLAALKDAETVIEIKQDWPKGYSRKGSALEFLNRYEEAKMCYEEGLKHDPNNEQFKSGITQCESHLTGPAGSQPMNPFSDLKGITEKLRNNTKTKDFFKDPSYLRMLEDLHRDPKCISQKLGDPRFQTTLSAILGFDFEMANGSRDEPMDTSPAPSNKPEKKAKPEKPKLSNNEEAALEEKALGNAAYKMKDFEEALKHYQKACELDPKNMTFLTNIAAVYFEQNEMEKCREVCQKAVDVGRENRAEYAQVAKAFGRIGNSYLKEKDYKNAIFYYNKSLSENRTKDTLTKLQQCEKAIADAERLAYINPELALEEKAKGNELYKKGKYPEALKCYSEAIKRDPDNAALYSNRAACYMKLLEFRIALKDCDECVKKDPQFIKGHVRRGGVLEAMKEFSRATDAYQKALDIDPNNSEASDGMRRCLHGDYKNRNNPEEVQKRAMNDPEVMRIMKDPAMKMILDQIQNDPRALQEHLKNPEVARNIQKLLDVGILSVR</sequence>
<dbReference type="SUPFAM" id="SSF48452">
    <property type="entry name" value="TPR-like"/>
    <property type="match status" value="3"/>
</dbReference>
<evidence type="ECO:0000256" key="3">
    <source>
        <dbReference type="ARBA" id="ARBA00022737"/>
    </source>
</evidence>